<dbReference type="SMART" id="SM00062">
    <property type="entry name" value="PBPb"/>
    <property type="match status" value="1"/>
</dbReference>
<dbReference type="InterPro" id="IPR001638">
    <property type="entry name" value="Solute-binding_3/MltF_N"/>
</dbReference>
<dbReference type="Gene3D" id="3.40.190.10">
    <property type="entry name" value="Periplasmic binding protein-like II"/>
    <property type="match status" value="2"/>
</dbReference>
<accession>A0A1J5SHB9</accession>
<dbReference type="PANTHER" id="PTHR30085">
    <property type="entry name" value="AMINO ACID ABC TRANSPORTER PERMEASE"/>
    <property type="match status" value="1"/>
</dbReference>
<dbReference type="Pfam" id="PF00497">
    <property type="entry name" value="SBP_bac_3"/>
    <property type="match status" value="1"/>
</dbReference>
<comment type="caution">
    <text evidence="5">The sequence shown here is derived from an EMBL/GenBank/DDBJ whole genome shotgun (WGS) entry which is preliminary data.</text>
</comment>
<proteinExistence type="inferred from homology"/>
<evidence type="ECO:0000259" key="4">
    <source>
        <dbReference type="SMART" id="SM00062"/>
    </source>
</evidence>
<comment type="similarity">
    <text evidence="1">Belongs to the bacterial solute-binding protein 3 family.</text>
</comment>
<dbReference type="CDD" id="cd13692">
    <property type="entry name" value="PBP2_BztA"/>
    <property type="match status" value="1"/>
</dbReference>
<dbReference type="EMBL" id="MLJW01000065">
    <property type="protein sequence ID" value="OIR03549.1"/>
    <property type="molecule type" value="Genomic_DNA"/>
</dbReference>
<dbReference type="PROSITE" id="PS01039">
    <property type="entry name" value="SBP_BACTERIAL_3"/>
    <property type="match status" value="1"/>
</dbReference>
<dbReference type="SUPFAM" id="SSF53850">
    <property type="entry name" value="Periplasmic binding protein-like II"/>
    <property type="match status" value="1"/>
</dbReference>
<evidence type="ECO:0000256" key="1">
    <source>
        <dbReference type="ARBA" id="ARBA00010333"/>
    </source>
</evidence>
<dbReference type="AlphaFoldDB" id="A0A1J5SHB9"/>
<gene>
    <name evidence="5" type="primary">aapJ_1</name>
    <name evidence="5" type="ORF">GALL_144080</name>
</gene>
<dbReference type="PANTHER" id="PTHR30085:SF7">
    <property type="entry name" value="AMINO-ACID ABC TRANSPORTER-BINDING PROTEIN YHDW-RELATED"/>
    <property type="match status" value="1"/>
</dbReference>
<dbReference type="GO" id="GO:0006865">
    <property type="term" value="P:amino acid transport"/>
    <property type="evidence" value="ECO:0007669"/>
    <property type="project" value="TreeGrafter"/>
</dbReference>
<feature type="domain" description="Solute-binding protein family 3/N-terminal" evidence="4">
    <location>
        <begin position="41"/>
        <end position="271"/>
    </location>
</feature>
<organism evidence="5">
    <name type="scientific">mine drainage metagenome</name>
    <dbReference type="NCBI Taxonomy" id="410659"/>
    <lineage>
        <taxon>unclassified sequences</taxon>
        <taxon>metagenomes</taxon>
        <taxon>ecological metagenomes</taxon>
    </lineage>
</organism>
<protein>
    <submittedName>
        <fullName evidence="5">General L-amino acid-binding periplasmic protein AapJ</fullName>
    </submittedName>
</protein>
<evidence type="ECO:0000256" key="3">
    <source>
        <dbReference type="ARBA" id="ARBA00022729"/>
    </source>
</evidence>
<keyword evidence="2" id="KW-0813">Transport</keyword>
<dbReference type="InterPro" id="IPR051455">
    <property type="entry name" value="Bact_solute-bind_prot3"/>
</dbReference>
<keyword evidence="3" id="KW-0732">Signal</keyword>
<sequence length="346" mass="37522">MRLLNVARVSPRLWAAAVLLLLPFASAHAGKTLEQIRQRGQLVCGVSTGVIGFSAVDSQGRWSGLDVDVCRAIAAAVLKDPGKVKYVPVNAEQRFTALQSGEVDLLSRNTTWTLSRDASLGLEFTAITYYDGQGFLVPKKLKLRSAAQLKGAEICVQSGTTTEQNLGDYFKAQGVNIKPVVFGNFEASIRAFFSGRCQAYTTDASALAFIRSKEAQKPDDYQILPELISKEPLGPVVRRGDDEWFTIVKWVVFALIDAEEYGVTQRNVQAMKASANPAIRRLLGSTGDSGKPLGLDRDWAARAVAAVGNYGEIFRRNVGAGSPLKLGRGLNALWTQGGLMYAPPIR</sequence>
<reference evidence="5" key="1">
    <citation type="submission" date="2016-10" db="EMBL/GenBank/DDBJ databases">
        <title>Sequence of Gallionella enrichment culture.</title>
        <authorList>
            <person name="Poehlein A."/>
            <person name="Muehling M."/>
            <person name="Daniel R."/>
        </authorList>
    </citation>
    <scope>NUCLEOTIDE SEQUENCE</scope>
</reference>
<evidence type="ECO:0000313" key="5">
    <source>
        <dbReference type="EMBL" id="OIR03549.1"/>
    </source>
</evidence>
<dbReference type="InterPro" id="IPR018313">
    <property type="entry name" value="SBP_3_CS"/>
</dbReference>
<evidence type="ECO:0000256" key="2">
    <source>
        <dbReference type="ARBA" id="ARBA00022448"/>
    </source>
</evidence>
<name>A0A1J5SHB9_9ZZZZ</name>